<dbReference type="OrthoDB" id="9758509at2"/>
<dbReference type="InterPro" id="IPR008274">
    <property type="entry name" value="AldOxase/xan_DH_MoCoBD1"/>
</dbReference>
<feature type="domain" description="2Fe-2S ferredoxin-type" evidence="5">
    <location>
        <begin position="8"/>
        <end position="84"/>
    </location>
</feature>
<dbReference type="Pfam" id="PF20256">
    <property type="entry name" value="MoCoBD_2"/>
    <property type="match status" value="1"/>
</dbReference>
<dbReference type="Pfam" id="PF01799">
    <property type="entry name" value="Fer2_2"/>
    <property type="match status" value="1"/>
</dbReference>
<dbReference type="InterPro" id="IPR001041">
    <property type="entry name" value="2Fe-2S_ferredoxin-type"/>
</dbReference>
<dbReference type="PROSITE" id="PS00197">
    <property type="entry name" value="2FE2S_FER_1"/>
    <property type="match status" value="1"/>
</dbReference>
<protein>
    <submittedName>
        <fullName evidence="6">Aldehyde oxidase</fullName>
    </submittedName>
</protein>
<keyword evidence="4" id="KW-0408">Iron</keyword>
<keyword evidence="2" id="KW-0479">Metal-binding</keyword>
<keyword evidence="3" id="KW-0560">Oxidoreductase</keyword>
<dbReference type="GO" id="GO:0051537">
    <property type="term" value="F:2 iron, 2 sulfur cluster binding"/>
    <property type="evidence" value="ECO:0007669"/>
    <property type="project" value="InterPro"/>
</dbReference>
<dbReference type="SMART" id="SM01008">
    <property type="entry name" value="Ald_Xan_dh_C"/>
    <property type="match status" value="1"/>
</dbReference>
<dbReference type="InterPro" id="IPR036884">
    <property type="entry name" value="2Fe-2S-bd_dom_sf"/>
</dbReference>
<dbReference type="RefSeq" id="WP_122111896.1">
    <property type="nucleotide sequence ID" value="NZ_QOKZ01000003.1"/>
</dbReference>
<dbReference type="SUPFAM" id="SSF56003">
    <property type="entry name" value="Molybdenum cofactor-binding domain"/>
    <property type="match status" value="1"/>
</dbReference>
<gene>
    <name evidence="6" type="ORF">C9E81_08440</name>
</gene>
<dbReference type="Pfam" id="PF01315">
    <property type="entry name" value="Ald_Xan_dh_C"/>
    <property type="match status" value="1"/>
</dbReference>
<evidence type="ECO:0000256" key="3">
    <source>
        <dbReference type="ARBA" id="ARBA00023002"/>
    </source>
</evidence>
<dbReference type="Gene3D" id="3.10.20.30">
    <property type="match status" value="1"/>
</dbReference>
<dbReference type="InterPro" id="IPR037165">
    <property type="entry name" value="AldOxase/xan_DH_Mopterin-bd_sf"/>
</dbReference>
<dbReference type="PROSITE" id="PS51085">
    <property type="entry name" value="2FE2S_FER_2"/>
    <property type="match status" value="1"/>
</dbReference>
<dbReference type="InterPro" id="IPR036010">
    <property type="entry name" value="2Fe-2S_ferredoxin-like_sf"/>
</dbReference>
<dbReference type="SUPFAM" id="SSF54292">
    <property type="entry name" value="2Fe-2S ferredoxin-like"/>
    <property type="match status" value="1"/>
</dbReference>
<dbReference type="InterPro" id="IPR002888">
    <property type="entry name" value="2Fe-2S-bd"/>
</dbReference>
<dbReference type="EMBL" id="QOKZ01000003">
    <property type="protein sequence ID" value="RMC35271.1"/>
    <property type="molecule type" value="Genomic_DNA"/>
</dbReference>
<evidence type="ECO:0000256" key="1">
    <source>
        <dbReference type="ARBA" id="ARBA00006849"/>
    </source>
</evidence>
<evidence type="ECO:0000259" key="5">
    <source>
        <dbReference type="PROSITE" id="PS51085"/>
    </source>
</evidence>
<dbReference type="PANTHER" id="PTHR11908:SF157">
    <property type="entry name" value="XANTHINE DEHYDROGENASE SUBUNIT D-RELATED"/>
    <property type="match status" value="1"/>
</dbReference>
<dbReference type="InterPro" id="IPR006058">
    <property type="entry name" value="2Fe2S_fd_BS"/>
</dbReference>
<evidence type="ECO:0000256" key="4">
    <source>
        <dbReference type="ARBA" id="ARBA00023004"/>
    </source>
</evidence>
<name>A0A3M0MCE5_9RHOB</name>
<evidence type="ECO:0000313" key="7">
    <source>
        <dbReference type="Proteomes" id="UP000273516"/>
    </source>
</evidence>
<proteinExistence type="inferred from homology"/>
<dbReference type="Pfam" id="PF00111">
    <property type="entry name" value="Fer2"/>
    <property type="match status" value="1"/>
</dbReference>
<evidence type="ECO:0000256" key="2">
    <source>
        <dbReference type="ARBA" id="ARBA00022723"/>
    </source>
</evidence>
<dbReference type="InterPro" id="IPR012675">
    <property type="entry name" value="Beta-grasp_dom_sf"/>
</dbReference>
<dbReference type="GO" id="GO:0016491">
    <property type="term" value="F:oxidoreductase activity"/>
    <property type="evidence" value="ECO:0007669"/>
    <property type="project" value="UniProtKB-KW"/>
</dbReference>
<accession>A0A3M0MCE5</accession>
<dbReference type="SUPFAM" id="SSF54665">
    <property type="entry name" value="CO dehydrogenase molybdoprotein N-domain-like"/>
    <property type="match status" value="1"/>
</dbReference>
<dbReference type="GO" id="GO:0005506">
    <property type="term" value="F:iron ion binding"/>
    <property type="evidence" value="ECO:0007669"/>
    <property type="project" value="InterPro"/>
</dbReference>
<comment type="similarity">
    <text evidence="1">Belongs to the xanthine dehydrogenase family.</text>
</comment>
<comment type="caution">
    <text evidence="6">The sequence shown here is derived from an EMBL/GenBank/DDBJ whole genome shotgun (WGS) entry which is preliminary data.</text>
</comment>
<dbReference type="PANTHER" id="PTHR11908">
    <property type="entry name" value="XANTHINE DEHYDROGENASE"/>
    <property type="match status" value="1"/>
</dbReference>
<dbReference type="Gene3D" id="3.30.365.10">
    <property type="entry name" value="Aldehyde oxidase/xanthine dehydrogenase, molybdopterin binding domain"/>
    <property type="match status" value="4"/>
</dbReference>
<evidence type="ECO:0000313" key="6">
    <source>
        <dbReference type="EMBL" id="RMC35271.1"/>
    </source>
</evidence>
<keyword evidence="7" id="KW-1185">Reference proteome</keyword>
<dbReference type="SUPFAM" id="SSF47741">
    <property type="entry name" value="CO dehydrogenase ISP C-domain like"/>
    <property type="match status" value="1"/>
</dbReference>
<dbReference type="InterPro" id="IPR046867">
    <property type="entry name" value="AldOxase/xan_DH_MoCoBD2"/>
</dbReference>
<dbReference type="InterPro" id="IPR016208">
    <property type="entry name" value="Ald_Oxase/xanthine_DH-like"/>
</dbReference>
<dbReference type="Gene3D" id="3.90.1170.50">
    <property type="entry name" value="Aldehyde oxidase/xanthine dehydrogenase, a/b hammerhead"/>
    <property type="match status" value="1"/>
</dbReference>
<dbReference type="AlphaFoldDB" id="A0A3M0MCE5"/>
<reference evidence="6 7" key="1">
    <citation type="submission" date="2018-07" db="EMBL/GenBank/DDBJ databases">
        <authorList>
            <person name="Zhang Y."/>
            <person name="Wang L."/>
            <person name="Ma S."/>
        </authorList>
    </citation>
    <scope>NUCLEOTIDE SEQUENCE [LARGE SCALE GENOMIC DNA]</scope>
    <source>
        <strain evidence="6 7">4-2</strain>
    </source>
</reference>
<dbReference type="InterPro" id="IPR036856">
    <property type="entry name" value="Ald_Oxase/Xan_DH_a/b_sf"/>
</dbReference>
<sequence>MDNPVVDAMTRFRLNAEPVGVNPDVGERLSDSLRERLGRRDVKVGCNAGDCGACTVLIDGEPVCACLTPTQQAEGRQVETLAGLAGTDADALRLAGCFLDHGAAQCGICTPGMIVSAVALLRRVSRPDAQQVEDALGGVLCRCTGYRKIIDAVVAAGETRAAAAENMAVDDGHAGAAIRRLDGAGKVDGSEAFGDDVAPADALVLRIIRSPYPRARFTLGDLAGWVADTPGVEAVLTYADVPGENRFGVIPAFADQPVFAEVETRFRGEAVAAVIGTSAAMRRFDPESFPVTWQELPAMQSVAEAQAPDAVQLHEGREGNRMCGGLVRCGDAATALAEADVTVEGRFRTGFVEHAYIEPEAGFAEIRDGRIEVHACTQAPVMDLDALEIILGMSRNDIRIVPTGVGGGFGSKLDLSVQPYLALAALKTGRPVRLTYSRTESMQSTTKRHPAEITLKIGADKDGRIKGFDFRGVFNTGAYASWGPTVANRVPVHASGPYRITDYRAESAGIHTHCPPAGAFRGFGVPQSAIAQESLFDELADRLGMDRLEFRILNALKNGVPTVCGQVFEQGVGIGACLEALRPAWHAERAAARAHNAGDPKFRRGVGIAAGWYGCGNTSLPNPSTIKAGIRPDGSVVLHQGAMDIGQGANTVVPQIFATALGVPVHLLTLIGADTDVTPDAGKTSASRQTYVSGNAARLAGEVLRGDILKRVNAGDEARIEFAGEDIRVIDGNVAHELDLAGLPVDAEGYVLRAEETYDPPARALDENGQGVPYAQFGYAAHLAVVEVDIALGTVKPLKFVAAHDVGKAINPMLVEGQVQGGIAQGLGMALMEEYLPGRTENLHDYLIPTIGDMPPVETLIIEEPDAHGPYGAKGLGEHVLIPTAPALLNAIKDATGIRLTEVPATPARLRAAIKEAAHAQ</sequence>
<dbReference type="Gene3D" id="1.10.150.120">
    <property type="entry name" value="[2Fe-2S]-binding domain"/>
    <property type="match status" value="1"/>
</dbReference>
<dbReference type="Proteomes" id="UP000273516">
    <property type="component" value="Unassembled WGS sequence"/>
</dbReference>
<dbReference type="CDD" id="cd00207">
    <property type="entry name" value="fer2"/>
    <property type="match status" value="1"/>
</dbReference>
<dbReference type="Pfam" id="PF02738">
    <property type="entry name" value="MoCoBD_1"/>
    <property type="match status" value="1"/>
</dbReference>
<organism evidence="6 7">
    <name type="scientific">Paracoccus alkanivorans</name>
    <dbReference type="NCBI Taxonomy" id="2116655"/>
    <lineage>
        <taxon>Bacteria</taxon>
        <taxon>Pseudomonadati</taxon>
        <taxon>Pseudomonadota</taxon>
        <taxon>Alphaproteobacteria</taxon>
        <taxon>Rhodobacterales</taxon>
        <taxon>Paracoccaceae</taxon>
        <taxon>Paracoccus</taxon>
    </lineage>
</organism>
<dbReference type="InterPro" id="IPR000674">
    <property type="entry name" value="Ald_Oxase/Xan_DH_a/b"/>
</dbReference>